<dbReference type="EMBL" id="FNFO01000004">
    <property type="protein sequence ID" value="SDL00552.1"/>
    <property type="molecule type" value="Genomic_DNA"/>
</dbReference>
<dbReference type="Proteomes" id="UP000198510">
    <property type="component" value="Unassembled WGS sequence"/>
</dbReference>
<dbReference type="InterPro" id="IPR023485">
    <property type="entry name" value="Ptyr_pPase"/>
</dbReference>
<accession>A0A1G9GIW8</accession>
<dbReference type="SMART" id="SM00226">
    <property type="entry name" value="LMWPc"/>
    <property type="match status" value="1"/>
</dbReference>
<proteinExistence type="predicted"/>
<evidence type="ECO:0000259" key="1">
    <source>
        <dbReference type="SMART" id="SM00226"/>
    </source>
</evidence>
<feature type="domain" description="Phosphotyrosine protein phosphatase I" evidence="1">
    <location>
        <begin position="5"/>
        <end position="110"/>
    </location>
</feature>
<dbReference type="InterPro" id="IPR016919">
    <property type="entry name" value="UCP029416_PTP"/>
</dbReference>
<dbReference type="PIRSF" id="PIRSF029416">
    <property type="entry name" value="UCP029416_PTP"/>
    <property type="match status" value="1"/>
</dbReference>
<evidence type="ECO:0000313" key="3">
    <source>
        <dbReference type="Proteomes" id="UP000198510"/>
    </source>
</evidence>
<name>A0A1G9GIW8_9BACT</name>
<protein>
    <recommendedName>
        <fullName evidence="1">Phosphotyrosine protein phosphatase I domain-containing protein</fullName>
    </recommendedName>
</protein>
<dbReference type="AlphaFoldDB" id="A0A1G9GIW8"/>
<dbReference type="STRING" id="1075417.SAMN05421823_104123"/>
<dbReference type="SUPFAM" id="SSF52788">
    <property type="entry name" value="Phosphotyrosine protein phosphatases I"/>
    <property type="match status" value="1"/>
</dbReference>
<evidence type="ECO:0000313" key="2">
    <source>
        <dbReference type="EMBL" id="SDL00552.1"/>
    </source>
</evidence>
<keyword evidence="3" id="KW-1185">Reference proteome</keyword>
<sequence>MSKMKNVLFVCSRNRLRSPTAERIFAEEPDLQTASAGLSPDAEEQLTPEHLAWADVVIVMESMHRRKLAQRFRTHLRGKRVRCLDIPDRYAYMDPDLIHLLRRKVPPLLR</sequence>
<reference evidence="2 3" key="1">
    <citation type="submission" date="2016-10" db="EMBL/GenBank/DDBJ databases">
        <authorList>
            <person name="de Groot N.N."/>
        </authorList>
    </citation>
    <scope>NUCLEOTIDE SEQUENCE [LARGE SCALE GENOMIC DNA]</scope>
    <source>
        <strain evidence="2 3">DSM 25186</strain>
    </source>
</reference>
<dbReference type="Gene3D" id="3.40.50.2300">
    <property type="match status" value="2"/>
</dbReference>
<organism evidence="2 3">
    <name type="scientific">Catalinimonas alkaloidigena</name>
    <dbReference type="NCBI Taxonomy" id="1075417"/>
    <lineage>
        <taxon>Bacteria</taxon>
        <taxon>Pseudomonadati</taxon>
        <taxon>Bacteroidota</taxon>
        <taxon>Cytophagia</taxon>
        <taxon>Cytophagales</taxon>
        <taxon>Catalimonadaceae</taxon>
        <taxon>Catalinimonas</taxon>
    </lineage>
</organism>
<dbReference type="InterPro" id="IPR036196">
    <property type="entry name" value="Ptyr_pPase_sf"/>
</dbReference>
<gene>
    <name evidence="2" type="ORF">SAMN05421823_104123</name>
</gene>